<comment type="function">
    <text evidence="1 10">Role in flagellar biosynthesis.</text>
</comment>
<keyword evidence="11" id="KW-0966">Cell projection</keyword>
<evidence type="ECO:0000256" key="9">
    <source>
        <dbReference type="NCBIfam" id="TIGR01400"/>
    </source>
</evidence>
<feature type="transmembrane region" description="Helical" evidence="10">
    <location>
        <begin position="175"/>
        <end position="198"/>
    </location>
</feature>
<feature type="transmembrane region" description="Helical" evidence="10">
    <location>
        <begin position="39"/>
        <end position="59"/>
    </location>
</feature>
<dbReference type="InterPro" id="IPR006303">
    <property type="entry name" value="FliR"/>
</dbReference>
<keyword evidence="8 10" id="KW-0975">Bacterial flagellum</keyword>
<accession>A0ABR5AEI5</accession>
<evidence type="ECO:0000313" key="11">
    <source>
        <dbReference type="EMBL" id="KIL39233.1"/>
    </source>
</evidence>
<feature type="transmembrane region" description="Helical" evidence="10">
    <location>
        <begin position="65"/>
        <end position="90"/>
    </location>
</feature>
<keyword evidence="12" id="KW-1185">Reference proteome</keyword>
<dbReference type="InterPro" id="IPR002010">
    <property type="entry name" value="T3SS_IM_R"/>
</dbReference>
<feature type="transmembrane region" description="Helical" evidence="10">
    <location>
        <begin position="210"/>
        <end position="236"/>
    </location>
</feature>
<reference evidence="11 12" key="1">
    <citation type="submission" date="2014-12" db="EMBL/GenBank/DDBJ databases">
        <title>Draft genome sequence of Paenibacillus kamchatkensis strain B-2647.</title>
        <authorList>
            <person name="Karlyshev A.V."/>
            <person name="Kudryashova E.B."/>
        </authorList>
    </citation>
    <scope>NUCLEOTIDE SEQUENCE [LARGE SCALE GENOMIC DNA]</scope>
    <source>
        <strain evidence="11 12">VKM B-2647</strain>
    </source>
</reference>
<feature type="transmembrane region" description="Helical" evidence="10">
    <location>
        <begin position="125"/>
        <end position="142"/>
    </location>
</feature>
<dbReference type="PANTHER" id="PTHR30065:SF1">
    <property type="entry name" value="SURFACE PRESENTATION OF ANTIGENS PROTEIN SPAR"/>
    <property type="match status" value="1"/>
</dbReference>
<evidence type="ECO:0000256" key="6">
    <source>
        <dbReference type="ARBA" id="ARBA00022989"/>
    </source>
</evidence>
<evidence type="ECO:0000256" key="2">
    <source>
        <dbReference type="ARBA" id="ARBA00009772"/>
    </source>
</evidence>
<dbReference type="Proteomes" id="UP000031967">
    <property type="component" value="Unassembled WGS sequence"/>
</dbReference>
<name>A0ABR5AEI5_9BACL</name>
<proteinExistence type="inferred from homology"/>
<evidence type="ECO:0000256" key="5">
    <source>
        <dbReference type="ARBA" id="ARBA00022692"/>
    </source>
</evidence>
<dbReference type="NCBIfam" id="TIGR01400">
    <property type="entry name" value="fliR"/>
    <property type="match status" value="1"/>
</dbReference>
<evidence type="ECO:0000256" key="10">
    <source>
        <dbReference type="RuleBase" id="RU362071"/>
    </source>
</evidence>
<evidence type="ECO:0000256" key="3">
    <source>
        <dbReference type="ARBA" id="ARBA00021717"/>
    </source>
</evidence>
<sequence>MEQVLAYLPAMLLVLCRVSAFFVVAPVFSYRTVPNTFKIGLSVFVALLTFMAVGTKTVVHFDLTYILLVIREMMVGMLLAFLATLFFSVVQIAGSFMDIQIGFGIANVIDPMTGASSPMLGNFKFMVAIMLFLAFDGHHYFLQAIMNSYSWVPIDNDLFGKIAGGSVSDFLVRSFITMFTIAFQMSLPVLAAMFLTDVSLGLLTRVAPQFNIFVVGVPIKILIGLAVLIILFPSFVSLYRDLFSAMFGSMQQLLQLLAGTA</sequence>
<comment type="caution">
    <text evidence="11">The sequence shown here is derived from an EMBL/GenBank/DDBJ whole genome shotgun (WGS) entry which is preliminary data.</text>
</comment>
<evidence type="ECO:0000256" key="8">
    <source>
        <dbReference type="ARBA" id="ARBA00023143"/>
    </source>
</evidence>
<evidence type="ECO:0000256" key="7">
    <source>
        <dbReference type="ARBA" id="ARBA00023136"/>
    </source>
</evidence>
<keyword evidence="11" id="KW-0969">Cilium</keyword>
<gene>
    <name evidence="11" type="ORF">SD70_21415</name>
</gene>
<dbReference type="EMBL" id="JXAK01000041">
    <property type="protein sequence ID" value="KIL39233.1"/>
    <property type="molecule type" value="Genomic_DNA"/>
</dbReference>
<keyword evidence="5 10" id="KW-0812">Transmembrane</keyword>
<comment type="subcellular location">
    <subcellularLocation>
        <location evidence="10">Cell membrane</location>
        <topology evidence="10">Multi-pass membrane protein</topology>
    </subcellularLocation>
    <subcellularLocation>
        <location evidence="10">Bacterial flagellum basal body</location>
    </subcellularLocation>
</comment>
<dbReference type="RefSeq" id="WP_041049572.1">
    <property type="nucleotide sequence ID" value="NZ_JXAK01000041.1"/>
</dbReference>
<feature type="transmembrane region" description="Helical" evidence="10">
    <location>
        <begin position="6"/>
        <end position="27"/>
    </location>
</feature>
<protein>
    <recommendedName>
        <fullName evidence="3 9">Flagellar biosynthetic protein FliR</fullName>
    </recommendedName>
</protein>
<evidence type="ECO:0000313" key="12">
    <source>
        <dbReference type="Proteomes" id="UP000031967"/>
    </source>
</evidence>
<organism evidence="11 12">
    <name type="scientific">Gordoniibacillus kamchatkensis</name>
    <dbReference type="NCBI Taxonomy" id="1590651"/>
    <lineage>
        <taxon>Bacteria</taxon>
        <taxon>Bacillati</taxon>
        <taxon>Bacillota</taxon>
        <taxon>Bacilli</taxon>
        <taxon>Bacillales</taxon>
        <taxon>Paenibacillaceae</taxon>
        <taxon>Gordoniibacillus</taxon>
    </lineage>
</organism>
<comment type="similarity">
    <text evidence="2 10">Belongs to the FliR/MopE/SpaR family.</text>
</comment>
<keyword evidence="7 10" id="KW-0472">Membrane</keyword>
<keyword evidence="11" id="KW-0282">Flagellum</keyword>
<dbReference type="Pfam" id="PF01311">
    <property type="entry name" value="Bac_export_1"/>
    <property type="match status" value="1"/>
</dbReference>
<dbReference type="PRINTS" id="PR00953">
    <property type="entry name" value="TYPE3IMRPROT"/>
</dbReference>
<evidence type="ECO:0000256" key="1">
    <source>
        <dbReference type="ARBA" id="ARBA00002578"/>
    </source>
</evidence>
<keyword evidence="4 10" id="KW-1003">Cell membrane</keyword>
<dbReference type="PANTHER" id="PTHR30065">
    <property type="entry name" value="FLAGELLAR BIOSYNTHETIC PROTEIN FLIR"/>
    <property type="match status" value="1"/>
</dbReference>
<keyword evidence="6 10" id="KW-1133">Transmembrane helix</keyword>
<evidence type="ECO:0000256" key="4">
    <source>
        <dbReference type="ARBA" id="ARBA00022475"/>
    </source>
</evidence>